<protein>
    <submittedName>
        <fullName evidence="2">Uncharacterized protein</fullName>
    </submittedName>
</protein>
<comment type="caution">
    <text evidence="2">The sequence shown here is derived from an EMBL/GenBank/DDBJ whole genome shotgun (WGS) entry which is preliminary data.</text>
</comment>
<evidence type="ECO:0000256" key="1">
    <source>
        <dbReference type="SAM" id="Phobius"/>
    </source>
</evidence>
<organism evidence="2 3">
    <name type="scientific">Mesorhizobium temperatum</name>
    <dbReference type="NCBI Taxonomy" id="241416"/>
    <lineage>
        <taxon>Bacteria</taxon>
        <taxon>Pseudomonadati</taxon>
        <taxon>Pseudomonadota</taxon>
        <taxon>Alphaproteobacteria</taxon>
        <taxon>Hyphomicrobiales</taxon>
        <taxon>Phyllobacteriaceae</taxon>
        <taxon>Mesorhizobium</taxon>
    </lineage>
</organism>
<keyword evidence="1" id="KW-1133">Transmembrane helix</keyword>
<dbReference type="RefSeq" id="WP_095491246.1">
    <property type="nucleotide sequence ID" value="NZ_NPKJ01000015.1"/>
</dbReference>
<reference evidence="2 3" key="1">
    <citation type="submission" date="2017-08" db="EMBL/GenBank/DDBJ databases">
        <title>Mesorhizobium wenxinae sp. nov., a novel rhizobial species isolated from root nodules of chickpea (Cicer arietinum L.).</title>
        <authorList>
            <person name="Zhang J."/>
        </authorList>
    </citation>
    <scope>NUCLEOTIDE SEQUENCE [LARGE SCALE GENOMIC DNA]</scope>
    <source>
        <strain evidence="2 3">SDW018</strain>
    </source>
</reference>
<feature type="transmembrane region" description="Helical" evidence="1">
    <location>
        <begin position="6"/>
        <end position="28"/>
    </location>
</feature>
<evidence type="ECO:0000313" key="3">
    <source>
        <dbReference type="Proteomes" id="UP000216442"/>
    </source>
</evidence>
<proteinExistence type="predicted"/>
<evidence type="ECO:0000313" key="2">
    <source>
        <dbReference type="EMBL" id="PAQ11723.1"/>
    </source>
</evidence>
<name>A0A271LUD1_9HYPH</name>
<dbReference type="Proteomes" id="UP000216442">
    <property type="component" value="Unassembled WGS sequence"/>
</dbReference>
<dbReference type="EMBL" id="NPKJ01000015">
    <property type="protein sequence ID" value="PAQ11723.1"/>
    <property type="molecule type" value="Genomic_DNA"/>
</dbReference>
<keyword evidence="1" id="KW-0812">Transmembrane</keyword>
<keyword evidence="1" id="KW-0472">Membrane</keyword>
<sequence length="65" mass="6963">MPEGAYAWPHLAVQFSIAWIVATLFGIVGGSLDITLRYGQVAPKSERVDTAKIAAVGQSFESWPG</sequence>
<keyword evidence="3" id="KW-1185">Reference proteome</keyword>
<accession>A0A271LUD1</accession>
<dbReference type="AlphaFoldDB" id="A0A271LUD1"/>
<gene>
    <name evidence="2" type="ORF">CIT26_03405</name>
</gene>